<dbReference type="Proteomes" id="UP001278766">
    <property type="component" value="Unassembled WGS sequence"/>
</dbReference>
<dbReference type="CDD" id="cd19075">
    <property type="entry name" value="AKR_AKR7A1-5"/>
    <property type="match status" value="1"/>
</dbReference>
<keyword evidence="1" id="KW-0560">Oxidoreductase</keyword>
<protein>
    <submittedName>
        <fullName evidence="3">Aldo/keto reductase</fullName>
    </submittedName>
</protein>
<dbReference type="InterPro" id="IPR036812">
    <property type="entry name" value="NAD(P)_OxRdtase_dom_sf"/>
</dbReference>
<organism evidence="3 4">
    <name type="scientific">Chaetomium fimeti</name>
    <dbReference type="NCBI Taxonomy" id="1854472"/>
    <lineage>
        <taxon>Eukaryota</taxon>
        <taxon>Fungi</taxon>
        <taxon>Dikarya</taxon>
        <taxon>Ascomycota</taxon>
        <taxon>Pezizomycotina</taxon>
        <taxon>Sordariomycetes</taxon>
        <taxon>Sordariomycetidae</taxon>
        <taxon>Sordariales</taxon>
        <taxon>Chaetomiaceae</taxon>
        <taxon>Chaetomium</taxon>
    </lineage>
</organism>
<dbReference type="Gene3D" id="3.20.20.100">
    <property type="entry name" value="NADP-dependent oxidoreductase domain"/>
    <property type="match status" value="1"/>
</dbReference>
<accession>A0AAE0HFC3</accession>
<keyword evidence="4" id="KW-1185">Reference proteome</keyword>
<dbReference type="GO" id="GO:0016491">
    <property type="term" value="F:oxidoreductase activity"/>
    <property type="evidence" value="ECO:0007669"/>
    <property type="project" value="UniProtKB-KW"/>
</dbReference>
<reference evidence="3" key="2">
    <citation type="submission" date="2023-06" db="EMBL/GenBank/DDBJ databases">
        <authorList>
            <consortium name="Lawrence Berkeley National Laboratory"/>
            <person name="Haridas S."/>
            <person name="Hensen N."/>
            <person name="Bonometti L."/>
            <person name="Westerberg I."/>
            <person name="Brannstrom I.O."/>
            <person name="Guillou S."/>
            <person name="Cros-Aarteil S."/>
            <person name="Calhoun S."/>
            <person name="Kuo A."/>
            <person name="Mondo S."/>
            <person name="Pangilinan J."/>
            <person name="Riley R."/>
            <person name="Labutti K."/>
            <person name="Andreopoulos B."/>
            <person name="Lipzen A."/>
            <person name="Chen C."/>
            <person name="Yanf M."/>
            <person name="Daum C."/>
            <person name="Ng V."/>
            <person name="Clum A."/>
            <person name="Steindorff A."/>
            <person name="Ohm R."/>
            <person name="Martin F."/>
            <person name="Silar P."/>
            <person name="Natvig D."/>
            <person name="Lalanne C."/>
            <person name="Gautier V."/>
            <person name="Ament-Velasquez S.L."/>
            <person name="Kruys A."/>
            <person name="Hutchinson M.I."/>
            <person name="Powell A.J."/>
            <person name="Barry K."/>
            <person name="Miller A.N."/>
            <person name="Grigoriev I.V."/>
            <person name="Debuchy R."/>
            <person name="Gladieux P."/>
            <person name="Thoren M.H."/>
            <person name="Johannesson H."/>
        </authorList>
    </citation>
    <scope>NUCLEOTIDE SEQUENCE</scope>
    <source>
        <strain evidence="3">CBS 168.71</strain>
    </source>
</reference>
<comment type="caution">
    <text evidence="3">The sequence shown here is derived from an EMBL/GenBank/DDBJ whole genome shotgun (WGS) entry which is preliminary data.</text>
</comment>
<feature type="domain" description="NADP-dependent oxidoreductase" evidence="2">
    <location>
        <begin position="272"/>
        <end position="553"/>
    </location>
</feature>
<dbReference type="RefSeq" id="XP_062658135.1">
    <property type="nucleotide sequence ID" value="XM_062807608.1"/>
</dbReference>
<dbReference type="AlphaFoldDB" id="A0AAE0HFC3"/>
<evidence type="ECO:0000313" key="3">
    <source>
        <dbReference type="EMBL" id="KAK3294621.1"/>
    </source>
</evidence>
<dbReference type="GeneID" id="87844556"/>
<evidence type="ECO:0000259" key="2">
    <source>
        <dbReference type="Pfam" id="PF00248"/>
    </source>
</evidence>
<dbReference type="InterPro" id="IPR050523">
    <property type="entry name" value="AKR_Detox_Biosynth"/>
</dbReference>
<dbReference type="InterPro" id="IPR023210">
    <property type="entry name" value="NADP_OxRdtase_dom"/>
</dbReference>
<gene>
    <name evidence="3" type="ORF">B0H64DRAFT_463604</name>
</gene>
<dbReference type="EMBL" id="JAUEPN010000005">
    <property type="protein sequence ID" value="KAK3294621.1"/>
    <property type="molecule type" value="Genomic_DNA"/>
</dbReference>
<dbReference type="PANTHER" id="PTHR43364">
    <property type="entry name" value="NADH-SPECIFIC METHYLGLYOXAL REDUCTASE-RELATED"/>
    <property type="match status" value="1"/>
</dbReference>
<reference evidence="3" key="1">
    <citation type="journal article" date="2023" name="Mol. Phylogenet. Evol.">
        <title>Genome-scale phylogeny and comparative genomics of the fungal order Sordariales.</title>
        <authorList>
            <person name="Hensen N."/>
            <person name="Bonometti L."/>
            <person name="Westerberg I."/>
            <person name="Brannstrom I.O."/>
            <person name="Guillou S."/>
            <person name="Cros-Aarteil S."/>
            <person name="Calhoun S."/>
            <person name="Haridas S."/>
            <person name="Kuo A."/>
            <person name="Mondo S."/>
            <person name="Pangilinan J."/>
            <person name="Riley R."/>
            <person name="LaButti K."/>
            <person name="Andreopoulos B."/>
            <person name="Lipzen A."/>
            <person name="Chen C."/>
            <person name="Yan M."/>
            <person name="Daum C."/>
            <person name="Ng V."/>
            <person name="Clum A."/>
            <person name="Steindorff A."/>
            <person name="Ohm R.A."/>
            <person name="Martin F."/>
            <person name="Silar P."/>
            <person name="Natvig D.O."/>
            <person name="Lalanne C."/>
            <person name="Gautier V."/>
            <person name="Ament-Velasquez S.L."/>
            <person name="Kruys A."/>
            <person name="Hutchinson M.I."/>
            <person name="Powell A.J."/>
            <person name="Barry K."/>
            <person name="Miller A.N."/>
            <person name="Grigoriev I.V."/>
            <person name="Debuchy R."/>
            <person name="Gladieux P."/>
            <person name="Hiltunen Thoren M."/>
            <person name="Johannesson H."/>
        </authorList>
    </citation>
    <scope>NUCLEOTIDE SEQUENCE</scope>
    <source>
        <strain evidence="3">CBS 168.71</strain>
    </source>
</reference>
<sequence>MLQSWVRTGHNSFIHERLYGKNMAPCLQDAFTTLAAYTSCTPAVKETILQIAEDRSSALACESLPSSAASGGGGGALAVRGHLARVHALFTYIFIRLFDGSVRARAGAERQLPILRRWLAQLWNAMQQYRDGYHRAQDHPFQQATPITHDLGGGYDDAAIELWQLWVLTESVRRSLIIIETIANVYECMVRGWAECTGAVMFTARSGLWEAKSAVKWLELSSVQSPLLASSLCPDRFISQYAAEEVDDFAKVVWGCAVGTDKMQCWIDRTAGPTRVEEVQALLDLFYSRGYRAIDTARNYVGSEERLGKAGVASRFTVHTKVLDGTPGSHEPAKIEQSINKSLAHLRTPTTETMFLHVPDRQTPFEDAAAAMNKAFVEGKFKRFGLSNYTAEEVQKFLDICQEKGYVKPSVYQGNYNAIMRGGEKELVPLLRKHNIAYFAYSPGAGGLFSGNAGNSTVSTRWSKDNVVGKRALDFYTRPSTDDAVAAVRRAAEGHGVSGHAAALRWTTFHSMLDGKHGDAVVFGVRTMEQLKQSLDAFEAGPLPGELADAVTAVYGSFEGAEEPTFHM</sequence>
<evidence type="ECO:0000313" key="4">
    <source>
        <dbReference type="Proteomes" id="UP001278766"/>
    </source>
</evidence>
<evidence type="ECO:0000256" key="1">
    <source>
        <dbReference type="ARBA" id="ARBA00023002"/>
    </source>
</evidence>
<name>A0AAE0HFC3_9PEZI</name>
<dbReference type="SUPFAM" id="SSF51430">
    <property type="entry name" value="NAD(P)-linked oxidoreductase"/>
    <property type="match status" value="1"/>
</dbReference>
<proteinExistence type="predicted"/>
<dbReference type="Pfam" id="PF00248">
    <property type="entry name" value="Aldo_ket_red"/>
    <property type="match status" value="1"/>
</dbReference>
<dbReference type="PANTHER" id="PTHR43364:SF4">
    <property type="entry name" value="NAD(P)-LINKED OXIDOREDUCTASE SUPERFAMILY PROTEIN"/>
    <property type="match status" value="1"/>
</dbReference>